<accession>A0A952FP51</accession>
<dbReference type="SUPFAM" id="SSF53822">
    <property type="entry name" value="Periplasmic binding protein-like I"/>
    <property type="match status" value="1"/>
</dbReference>
<sequence>VAEAAAAADDLIVLDDVDLLVGMHPSDMREAVTTAVRGRRPYLYTPQYEGGRIEAGVTATGVTAAELLRPGLHWLSERRDARRFFIVGNDYVWPQVSSAVARALIRDGGGTLVGQSFLPYGARDYDPIFAAIRRTRADVVILLLLGQEAIAFNREFAEAGLDRRHLRFALATDETVLYGIGAEASAGLHITATYLATLRSAGNDGFLERYHGSFGDQAPTPNSFCQSCYDALHALAGRPRPAPRRAVHLAEADGLDFRVIASF</sequence>
<evidence type="ECO:0000313" key="5">
    <source>
        <dbReference type="Proteomes" id="UP000700706"/>
    </source>
</evidence>
<dbReference type="PANTHER" id="PTHR47628:SF1">
    <property type="entry name" value="ALIPHATIC AMIDASE EXPRESSION-REGULATING PROTEIN"/>
    <property type="match status" value="1"/>
</dbReference>
<dbReference type="PANTHER" id="PTHR47628">
    <property type="match status" value="1"/>
</dbReference>
<dbReference type="Gene3D" id="3.40.50.2300">
    <property type="match status" value="2"/>
</dbReference>
<dbReference type="AlphaFoldDB" id="A0A952FP51"/>
<dbReference type="Proteomes" id="UP000700706">
    <property type="component" value="Unassembled WGS sequence"/>
</dbReference>
<evidence type="ECO:0000259" key="3">
    <source>
        <dbReference type="Pfam" id="PF13458"/>
    </source>
</evidence>
<gene>
    <name evidence="4" type="ORF">JF625_26645</name>
</gene>
<evidence type="ECO:0000313" key="4">
    <source>
        <dbReference type="EMBL" id="MBW8728713.1"/>
    </source>
</evidence>
<dbReference type="InterPro" id="IPR028082">
    <property type="entry name" value="Peripla_BP_I"/>
</dbReference>
<dbReference type="InterPro" id="IPR028081">
    <property type="entry name" value="Leu-bd"/>
</dbReference>
<comment type="similarity">
    <text evidence="1">Belongs to the leucine-binding protein family.</text>
</comment>
<feature type="domain" description="Leucine-binding protein" evidence="3">
    <location>
        <begin position="2"/>
        <end position="235"/>
    </location>
</feature>
<keyword evidence="2" id="KW-0732">Signal</keyword>
<evidence type="ECO:0000256" key="2">
    <source>
        <dbReference type="ARBA" id="ARBA00022729"/>
    </source>
</evidence>
<reference evidence="4" key="1">
    <citation type="submission" date="2020-06" db="EMBL/GenBank/DDBJ databases">
        <title>Stable isotope informed genome-resolved metagenomics uncovers potential trophic interactions in rhizosphere soil.</title>
        <authorList>
            <person name="Starr E.P."/>
            <person name="Shi S."/>
            <person name="Blazewicz S.J."/>
            <person name="Koch B.J."/>
            <person name="Probst A.J."/>
            <person name="Hungate B.A."/>
            <person name="Pett-Ridge J."/>
            <person name="Firestone M.K."/>
            <person name="Banfield J.F."/>
        </authorList>
    </citation>
    <scope>NUCLEOTIDE SEQUENCE</scope>
    <source>
        <strain evidence="4">YM_69_17</strain>
    </source>
</reference>
<proteinExistence type="inferred from homology"/>
<name>A0A952FP51_9PROT</name>
<protein>
    <submittedName>
        <fullName evidence="4">ABC transporter substrate-binding protein</fullName>
    </submittedName>
</protein>
<evidence type="ECO:0000256" key="1">
    <source>
        <dbReference type="ARBA" id="ARBA00010062"/>
    </source>
</evidence>
<comment type="caution">
    <text evidence="4">The sequence shown here is derived from an EMBL/GenBank/DDBJ whole genome shotgun (WGS) entry which is preliminary data.</text>
</comment>
<organism evidence="4 5">
    <name type="scientific">Inquilinus limosus</name>
    <dbReference type="NCBI Taxonomy" id="171674"/>
    <lineage>
        <taxon>Bacteria</taxon>
        <taxon>Pseudomonadati</taxon>
        <taxon>Pseudomonadota</taxon>
        <taxon>Alphaproteobacteria</taxon>
        <taxon>Rhodospirillales</taxon>
        <taxon>Rhodospirillaceae</taxon>
        <taxon>Inquilinus</taxon>
    </lineage>
</organism>
<dbReference type="EMBL" id="JAEKLZ010000446">
    <property type="protein sequence ID" value="MBW8728713.1"/>
    <property type="molecule type" value="Genomic_DNA"/>
</dbReference>
<feature type="non-terminal residue" evidence="4">
    <location>
        <position position="1"/>
    </location>
</feature>
<dbReference type="Pfam" id="PF13458">
    <property type="entry name" value="Peripla_BP_6"/>
    <property type="match status" value="1"/>
</dbReference>